<gene>
    <name evidence="1" type="ORF">R3P38DRAFT_3185067</name>
</gene>
<keyword evidence="2" id="KW-1185">Reference proteome</keyword>
<evidence type="ECO:0000313" key="1">
    <source>
        <dbReference type="EMBL" id="KAK7034275.1"/>
    </source>
</evidence>
<proteinExistence type="predicted"/>
<organism evidence="1 2">
    <name type="scientific">Favolaschia claudopus</name>
    <dbReference type="NCBI Taxonomy" id="2862362"/>
    <lineage>
        <taxon>Eukaryota</taxon>
        <taxon>Fungi</taxon>
        <taxon>Dikarya</taxon>
        <taxon>Basidiomycota</taxon>
        <taxon>Agaricomycotina</taxon>
        <taxon>Agaricomycetes</taxon>
        <taxon>Agaricomycetidae</taxon>
        <taxon>Agaricales</taxon>
        <taxon>Marasmiineae</taxon>
        <taxon>Mycenaceae</taxon>
        <taxon>Favolaschia</taxon>
    </lineage>
</organism>
<sequence length="59" mass="6332">MEEACHDGLDITAATLSNTAEVASKNPVSRKRQADEVDLANVITTARACKAPKRADTEF</sequence>
<comment type="caution">
    <text evidence="1">The sequence shown here is derived from an EMBL/GenBank/DDBJ whole genome shotgun (WGS) entry which is preliminary data.</text>
</comment>
<protein>
    <submittedName>
        <fullName evidence="1">Uncharacterized protein</fullName>
    </submittedName>
</protein>
<evidence type="ECO:0000313" key="2">
    <source>
        <dbReference type="Proteomes" id="UP001362999"/>
    </source>
</evidence>
<name>A0AAW0C6T8_9AGAR</name>
<dbReference type="Proteomes" id="UP001362999">
    <property type="component" value="Unassembled WGS sequence"/>
</dbReference>
<dbReference type="EMBL" id="JAWWNJ010000021">
    <property type="protein sequence ID" value="KAK7034275.1"/>
    <property type="molecule type" value="Genomic_DNA"/>
</dbReference>
<dbReference type="AlphaFoldDB" id="A0AAW0C6T8"/>
<accession>A0AAW0C6T8</accession>
<reference evidence="1 2" key="1">
    <citation type="journal article" date="2024" name="J Genomics">
        <title>Draft genome sequencing and assembly of Favolaschia claudopus CIRM-BRFM 2984 isolated from oak limbs.</title>
        <authorList>
            <person name="Navarro D."/>
            <person name="Drula E."/>
            <person name="Chaduli D."/>
            <person name="Cazenave R."/>
            <person name="Ahrendt S."/>
            <person name="Wang J."/>
            <person name="Lipzen A."/>
            <person name="Daum C."/>
            <person name="Barry K."/>
            <person name="Grigoriev I.V."/>
            <person name="Favel A."/>
            <person name="Rosso M.N."/>
            <person name="Martin F."/>
        </authorList>
    </citation>
    <scope>NUCLEOTIDE SEQUENCE [LARGE SCALE GENOMIC DNA]</scope>
    <source>
        <strain evidence="1 2">CIRM-BRFM 2984</strain>
    </source>
</reference>